<sequence length="47" mass="5190">VAVLDRYARFWLGPSRPATRDVRGVRPPPESGAQDRRSALPESTQGI</sequence>
<feature type="region of interest" description="Disordered" evidence="1">
    <location>
        <begin position="16"/>
        <end position="47"/>
    </location>
</feature>
<proteinExistence type="predicted"/>
<protein>
    <submittedName>
        <fullName evidence="2">Uncharacterized protein</fullName>
    </submittedName>
</protein>
<evidence type="ECO:0000256" key="1">
    <source>
        <dbReference type="SAM" id="MobiDB-lite"/>
    </source>
</evidence>
<gene>
    <name evidence="2" type="ORF">AVDCRST_MAG01-01-2110</name>
</gene>
<dbReference type="AlphaFoldDB" id="A0A6J4PKK7"/>
<feature type="non-terminal residue" evidence="2">
    <location>
        <position position="47"/>
    </location>
</feature>
<feature type="non-terminal residue" evidence="2">
    <location>
        <position position="1"/>
    </location>
</feature>
<reference evidence="2" key="1">
    <citation type="submission" date="2020-02" db="EMBL/GenBank/DDBJ databases">
        <authorList>
            <person name="Meier V. D."/>
        </authorList>
    </citation>
    <scope>NUCLEOTIDE SEQUENCE</scope>
    <source>
        <strain evidence="2">AVDCRST_MAG01</strain>
    </source>
</reference>
<dbReference type="EMBL" id="CADCUW010000297">
    <property type="protein sequence ID" value="CAA9418666.1"/>
    <property type="molecule type" value="Genomic_DNA"/>
</dbReference>
<organism evidence="2">
    <name type="scientific">uncultured Rubrobacteraceae bacterium</name>
    <dbReference type="NCBI Taxonomy" id="349277"/>
    <lineage>
        <taxon>Bacteria</taxon>
        <taxon>Bacillati</taxon>
        <taxon>Actinomycetota</taxon>
        <taxon>Rubrobacteria</taxon>
        <taxon>Rubrobacterales</taxon>
        <taxon>Rubrobacteraceae</taxon>
        <taxon>environmental samples</taxon>
    </lineage>
</organism>
<accession>A0A6J4PKK7</accession>
<name>A0A6J4PKK7_9ACTN</name>
<evidence type="ECO:0000313" key="2">
    <source>
        <dbReference type="EMBL" id="CAA9418666.1"/>
    </source>
</evidence>